<proteinExistence type="inferred from homology"/>
<dbReference type="PANTHER" id="PTHR43272">
    <property type="entry name" value="LONG-CHAIN-FATTY-ACID--COA LIGASE"/>
    <property type="match status" value="1"/>
</dbReference>
<keyword evidence="4" id="KW-0276">Fatty acid metabolism</keyword>
<keyword evidence="4" id="KW-0443">Lipid metabolism</keyword>
<evidence type="ECO:0000256" key="3">
    <source>
        <dbReference type="ARBA" id="ARBA00022741"/>
    </source>
</evidence>
<accession>A0A183SP07</accession>
<dbReference type="Gene3D" id="3.40.50.12780">
    <property type="entry name" value="N-terminal domain of ligase-like"/>
    <property type="match status" value="1"/>
</dbReference>
<dbReference type="EMBL" id="UYSU01033478">
    <property type="protein sequence ID" value="VDL92340.1"/>
    <property type="molecule type" value="Genomic_DNA"/>
</dbReference>
<dbReference type="GO" id="GO:0005783">
    <property type="term" value="C:endoplasmic reticulum"/>
    <property type="evidence" value="ECO:0007669"/>
    <property type="project" value="TreeGrafter"/>
</dbReference>
<reference evidence="10" key="1">
    <citation type="submission" date="2016-06" db="UniProtKB">
        <authorList>
            <consortium name="WormBaseParasite"/>
        </authorList>
    </citation>
    <scope>IDENTIFICATION</scope>
</reference>
<evidence type="ECO:0000313" key="10">
    <source>
        <dbReference type="WBParaSite" id="SSLN_0000614801-mRNA-1"/>
    </source>
</evidence>
<evidence type="ECO:0000256" key="6">
    <source>
        <dbReference type="ARBA" id="ARBA00026121"/>
    </source>
</evidence>
<feature type="domain" description="AMP-dependent synthetase/ligase" evidence="7">
    <location>
        <begin position="35"/>
        <end position="152"/>
    </location>
</feature>
<reference evidence="8 9" key="2">
    <citation type="submission" date="2018-11" db="EMBL/GenBank/DDBJ databases">
        <authorList>
            <consortium name="Pathogen Informatics"/>
        </authorList>
    </citation>
    <scope>NUCLEOTIDE SEQUENCE [LARGE SCALE GENOMIC DNA]</scope>
    <source>
        <strain evidence="8 9">NST_G2</strain>
    </source>
</reference>
<dbReference type="GO" id="GO:0030182">
    <property type="term" value="P:neuron differentiation"/>
    <property type="evidence" value="ECO:0007669"/>
    <property type="project" value="TreeGrafter"/>
</dbReference>
<keyword evidence="3" id="KW-0547">Nucleotide-binding</keyword>
<name>A0A183SP07_SCHSO</name>
<comment type="similarity">
    <text evidence="1">Belongs to the ATP-dependent AMP-binding enzyme family.</text>
</comment>
<dbReference type="Proteomes" id="UP000275846">
    <property type="component" value="Unassembled WGS sequence"/>
</dbReference>
<dbReference type="GO" id="GO:0005524">
    <property type="term" value="F:ATP binding"/>
    <property type="evidence" value="ECO:0007669"/>
    <property type="project" value="UniProtKB-KW"/>
</dbReference>
<dbReference type="WBParaSite" id="SSLN_0000614801-mRNA-1">
    <property type="protein sequence ID" value="SSLN_0000614801-mRNA-1"/>
    <property type="gene ID" value="SSLN_0000614801"/>
</dbReference>
<keyword evidence="2" id="KW-0436">Ligase</keyword>
<sequence>MLPMCRLFYHLHGHLFSKFQIFRFAYNYKWRRLTTGFPSIIVDLLIFRKVRGLIGGRVRCMVSGGAPLSEESHLFTNVCFAPLIQGYGLTETCAAACLMESGDLRGHHVGAPTPSVQIKLREWVDGGYSPHDKPSPRGEILISGSPVTRGYYKNPEATAEAFITEPDGTRWFCTGNDTKPTHLISHNSIFIRIVVLSAASWPALQGDIGMVHQDGSFSIIDRKKDLVKLQAGEYVSLVKVELAIAQSAYVENVCVYADPNHDFTICFVSPKISQIRKLAVELGLLEDVSRQVQETLPADRLKDESAVTLAEHQLLCKIKQIGETVLVALQQMGRSKKLATFEIPQKLHLDSEPWIPERGLVTEALKVKRHAVKTAFLSEIQAMYSTQGCAQQIVIVQSDGSMENLRSVIVKRIEPFRLTTARFLIDNFW</sequence>
<evidence type="ECO:0000259" key="7">
    <source>
        <dbReference type="Pfam" id="PF00501"/>
    </source>
</evidence>
<dbReference type="Pfam" id="PF00501">
    <property type="entry name" value="AMP-binding"/>
    <property type="match status" value="1"/>
</dbReference>
<dbReference type="InterPro" id="IPR042099">
    <property type="entry name" value="ANL_N_sf"/>
</dbReference>
<organism evidence="10">
    <name type="scientific">Schistocephalus solidus</name>
    <name type="common">Tapeworm</name>
    <dbReference type="NCBI Taxonomy" id="70667"/>
    <lineage>
        <taxon>Eukaryota</taxon>
        <taxon>Metazoa</taxon>
        <taxon>Spiralia</taxon>
        <taxon>Lophotrochozoa</taxon>
        <taxon>Platyhelminthes</taxon>
        <taxon>Cestoda</taxon>
        <taxon>Eucestoda</taxon>
        <taxon>Diphyllobothriidea</taxon>
        <taxon>Diphyllobothriidae</taxon>
        <taxon>Schistocephalus</taxon>
    </lineage>
</organism>
<keyword evidence="5" id="KW-0067">ATP-binding</keyword>
<evidence type="ECO:0000313" key="8">
    <source>
        <dbReference type="EMBL" id="VDL92340.1"/>
    </source>
</evidence>
<dbReference type="GO" id="GO:0004467">
    <property type="term" value="F:long-chain fatty acid-CoA ligase activity"/>
    <property type="evidence" value="ECO:0007669"/>
    <property type="project" value="UniProtKB-EC"/>
</dbReference>
<evidence type="ECO:0000256" key="4">
    <source>
        <dbReference type="ARBA" id="ARBA00022832"/>
    </source>
</evidence>
<dbReference type="SUPFAM" id="SSF56801">
    <property type="entry name" value="Acetyl-CoA synthetase-like"/>
    <property type="match status" value="1"/>
</dbReference>
<dbReference type="OrthoDB" id="6270663at2759"/>
<dbReference type="GO" id="GO:0035336">
    <property type="term" value="P:long-chain fatty-acyl-CoA metabolic process"/>
    <property type="evidence" value="ECO:0007669"/>
    <property type="project" value="TreeGrafter"/>
</dbReference>
<dbReference type="GO" id="GO:0005811">
    <property type="term" value="C:lipid droplet"/>
    <property type="evidence" value="ECO:0007669"/>
    <property type="project" value="TreeGrafter"/>
</dbReference>
<dbReference type="InterPro" id="IPR000873">
    <property type="entry name" value="AMP-dep_synth/lig_dom"/>
</dbReference>
<dbReference type="GO" id="GO:0005886">
    <property type="term" value="C:plasma membrane"/>
    <property type="evidence" value="ECO:0007669"/>
    <property type="project" value="TreeGrafter"/>
</dbReference>
<dbReference type="AlphaFoldDB" id="A0A183SP07"/>
<dbReference type="EC" id="6.2.1.3" evidence="6"/>
<evidence type="ECO:0000256" key="5">
    <source>
        <dbReference type="ARBA" id="ARBA00022840"/>
    </source>
</evidence>
<dbReference type="STRING" id="70667.A0A183SP07"/>
<evidence type="ECO:0000256" key="1">
    <source>
        <dbReference type="ARBA" id="ARBA00006432"/>
    </source>
</evidence>
<evidence type="ECO:0000313" key="9">
    <source>
        <dbReference type="Proteomes" id="UP000275846"/>
    </source>
</evidence>
<dbReference type="PANTHER" id="PTHR43272:SF83">
    <property type="entry name" value="ACYL-COA SYNTHETASE LONG-CHAIN, ISOFORM J"/>
    <property type="match status" value="1"/>
</dbReference>
<keyword evidence="9" id="KW-1185">Reference proteome</keyword>
<evidence type="ECO:0000256" key="2">
    <source>
        <dbReference type="ARBA" id="ARBA00022598"/>
    </source>
</evidence>
<gene>
    <name evidence="8" type="ORF">SSLN_LOCUS5955</name>
</gene>
<protein>
    <recommendedName>
        <fullName evidence="6">long-chain-fatty-acid--CoA ligase</fullName>
        <ecNumber evidence="6">6.2.1.3</ecNumber>
    </recommendedName>
</protein>